<dbReference type="EMBL" id="JAUQSZ010000016">
    <property type="protein sequence ID" value="MDO7844509.1"/>
    <property type="molecule type" value="Genomic_DNA"/>
</dbReference>
<evidence type="ECO:0000256" key="1">
    <source>
        <dbReference type="SAM" id="SignalP"/>
    </source>
</evidence>
<dbReference type="Proteomes" id="UP001176468">
    <property type="component" value="Unassembled WGS sequence"/>
</dbReference>
<sequence length="147" mass="16692">MRFPFVSAAIGLLAIAGAAPASAHQIQYPRDYSADDIVVYGTPRLPDEVTSASQRVSYADLHLQYPEDRRELRRRVSLSADYVCDALGEDDRASSSLLSTCRDVAIRDALRQVRSIEARYAWEDRRYGDRAYSDRAPSHVWLPSREW</sequence>
<organism evidence="2 3">
    <name type="scientific">Sphingomonas immobilis</name>
    <dbReference type="NCBI Taxonomy" id="3063997"/>
    <lineage>
        <taxon>Bacteria</taxon>
        <taxon>Pseudomonadati</taxon>
        <taxon>Pseudomonadota</taxon>
        <taxon>Alphaproteobacteria</taxon>
        <taxon>Sphingomonadales</taxon>
        <taxon>Sphingomonadaceae</taxon>
        <taxon>Sphingomonas</taxon>
    </lineage>
</organism>
<protein>
    <submittedName>
        <fullName evidence="2">UrcA family protein</fullName>
    </submittedName>
</protein>
<accession>A0ABT9A3T9</accession>
<feature type="signal peptide" evidence="1">
    <location>
        <begin position="1"/>
        <end position="23"/>
    </location>
</feature>
<keyword evidence="1" id="KW-0732">Signal</keyword>
<proteinExistence type="predicted"/>
<dbReference type="NCBIfam" id="TIGR04433">
    <property type="entry name" value="UrcA_uranyl"/>
    <property type="match status" value="1"/>
</dbReference>
<dbReference type="RefSeq" id="WP_304562903.1">
    <property type="nucleotide sequence ID" value="NZ_JAUQSZ010000016.1"/>
</dbReference>
<name>A0ABT9A3T9_9SPHN</name>
<evidence type="ECO:0000313" key="2">
    <source>
        <dbReference type="EMBL" id="MDO7844509.1"/>
    </source>
</evidence>
<evidence type="ECO:0000313" key="3">
    <source>
        <dbReference type="Proteomes" id="UP001176468"/>
    </source>
</evidence>
<dbReference type="InterPro" id="IPR030972">
    <property type="entry name" value="UrcA_uranyl"/>
</dbReference>
<keyword evidence="3" id="KW-1185">Reference proteome</keyword>
<comment type="caution">
    <text evidence="2">The sequence shown here is derived from an EMBL/GenBank/DDBJ whole genome shotgun (WGS) entry which is preliminary data.</text>
</comment>
<feature type="chain" id="PRO_5046391376" evidence="1">
    <location>
        <begin position="24"/>
        <end position="147"/>
    </location>
</feature>
<reference evidence="2" key="1">
    <citation type="submission" date="2023-07" db="EMBL/GenBank/DDBJ databases">
        <authorList>
            <person name="Kim M.K."/>
        </authorList>
    </citation>
    <scope>NUCLEOTIDE SEQUENCE</scope>
    <source>
        <strain evidence="2">CA1-15</strain>
    </source>
</reference>
<gene>
    <name evidence="2" type="ORF">Q5H94_19420</name>
</gene>